<dbReference type="Proteomes" id="UP000015105">
    <property type="component" value="Chromosome 2D"/>
</dbReference>
<feature type="chain" id="PRO_5047511772" description="Secreted protein" evidence="1">
    <location>
        <begin position="21"/>
        <end position="83"/>
    </location>
</feature>
<feature type="signal peptide" evidence="1">
    <location>
        <begin position="1"/>
        <end position="20"/>
    </location>
</feature>
<organism evidence="2 3">
    <name type="scientific">Aegilops tauschii subsp. strangulata</name>
    <name type="common">Goatgrass</name>
    <dbReference type="NCBI Taxonomy" id="200361"/>
    <lineage>
        <taxon>Eukaryota</taxon>
        <taxon>Viridiplantae</taxon>
        <taxon>Streptophyta</taxon>
        <taxon>Embryophyta</taxon>
        <taxon>Tracheophyta</taxon>
        <taxon>Spermatophyta</taxon>
        <taxon>Magnoliopsida</taxon>
        <taxon>Liliopsida</taxon>
        <taxon>Poales</taxon>
        <taxon>Poaceae</taxon>
        <taxon>BOP clade</taxon>
        <taxon>Pooideae</taxon>
        <taxon>Triticodae</taxon>
        <taxon>Triticeae</taxon>
        <taxon>Triticinae</taxon>
        <taxon>Aegilops</taxon>
    </lineage>
</organism>
<reference evidence="3" key="2">
    <citation type="journal article" date="2017" name="Nat. Plants">
        <title>The Aegilops tauschii genome reveals multiple impacts of transposons.</title>
        <authorList>
            <person name="Zhao G."/>
            <person name="Zou C."/>
            <person name="Li K."/>
            <person name="Wang K."/>
            <person name="Li T."/>
            <person name="Gao L."/>
            <person name="Zhang X."/>
            <person name="Wang H."/>
            <person name="Yang Z."/>
            <person name="Liu X."/>
            <person name="Jiang W."/>
            <person name="Mao L."/>
            <person name="Kong X."/>
            <person name="Jiao Y."/>
            <person name="Jia J."/>
        </authorList>
    </citation>
    <scope>NUCLEOTIDE SEQUENCE [LARGE SCALE GENOMIC DNA]</scope>
    <source>
        <strain evidence="3">cv. AL8/78</strain>
    </source>
</reference>
<dbReference type="AlphaFoldDB" id="A0A453DF33"/>
<name>A0A453DF33_AEGTS</name>
<reference evidence="3" key="1">
    <citation type="journal article" date="2014" name="Science">
        <title>Ancient hybridizations among the ancestral genomes of bread wheat.</title>
        <authorList>
            <consortium name="International Wheat Genome Sequencing Consortium,"/>
            <person name="Marcussen T."/>
            <person name="Sandve S.R."/>
            <person name="Heier L."/>
            <person name="Spannagl M."/>
            <person name="Pfeifer M."/>
            <person name="Jakobsen K.S."/>
            <person name="Wulff B.B."/>
            <person name="Steuernagel B."/>
            <person name="Mayer K.F."/>
            <person name="Olsen O.A."/>
        </authorList>
    </citation>
    <scope>NUCLEOTIDE SEQUENCE [LARGE SCALE GENOMIC DNA]</scope>
    <source>
        <strain evidence="3">cv. AL8/78</strain>
    </source>
</reference>
<proteinExistence type="predicted"/>
<evidence type="ECO:0000313" key="2">
    <source>
        <dbReference type="EnsemblPlants" id="AET2Gv21215800.2"/>
    </source>
</evidence>
<reference evidence="2" key="4">
    <citation type="submission" date="2019-03" db="UniProtKB">
        <authorList>
            <consortium name="EnsemblPlants"/>
        </authorList>
    </citation>
    <scope>IDENTIFICATION</scope>
</reference>
<evidence type="ECO:0008006" key="4">
    <source>
        <dbReference type="Google" id="ProtNLM"/>
    </source>
</evidence>
<reference evidence="2" key="3">
    <citation type="journal article" date="2017" name="Nature">
        <title>Genome sequence of the progenitor of the wheat D genome Aegilops tauschii.</title>
        <authorList>
            <person name="Luo M.C."/>
            <person name="Gu Y.Q."/>
            <person name="Puiu D."/>
            <person name="Wang H."/>
            <person name="Twardziok S.O."/>
            <person name="Deal K.R."/>
            <person name="Huo N."/>
            <person name="Zhu T."/>
            <person name="Wang L."/>
            <person name="Wang Y."/>
            <person name="McGuire P.E."/>
            <person name="Liu S."/>
            <person name="Long H."/>
            <person name="Ramasamy R.K."/>
            <person name="Rodriguez J.C."/>
            <person name="Van S.L."/>
            <person name="Yuan L."/>
            <person name="Wang Z."/>
            <person name="Xia Z."/>
            <person name="Xiao L."/>
            <person name="Anderson O.D."/>
            <person name="Ouyang S."/>
            <person name="Liang Y."/>
            <person name="Zimin A.V."/>
            <person name="Pertea G."/>
            <person name="Qi P."/>
            <person name="Bennetzen J.L."/>
            <person name="Dai X."/>
            <person name="Dawson M.W."/>
            <person name="Muller H.G."/>
            <person name="Kugler K."/>
            <person name="Rivarola-Duarte L."/>
            <person name="Spannagl M."/>
            <person name="Mayer K.F.X."/>
            <person name="Lu F.H."/>
            <person name="Bevan M.W."/>
            <person name="Leroy P."/>
            <person name="Li P."/>
            <person name="You F.M."/>
            <person name="Sun Q."/>
            <person name="Liu Z."/>
            <person name="Lyons E."/>
            <person name="Wicker T."/>
            <person name="Salzberg S.L."/>
            <person name="Devos K.M."/>
            <person name="Dvorak J."/>
        </authorList>
    </citation>
    <scope>NUCLEOTIDE SEQUENCE [LARGE SCALE GENOMIC DNA]</scope>
    <source>
        <strain evidence="2">cv. AL8/78</strain>
    </source>
</reference>
<reference evidence="2" key="5">
    <citation type="journal article" date="2021" name="G3 (Bethesda)">
        <title>Aegilops tauschii genome assembly Aet v5.0 features greater sequence contiguity and improved annotation.</title>
        <authorList>
            <person name="Wang L."/>
            <person name="Zhu T."/>
            <person name="Rodriguez J.C."/>
            <person name="Deal K.R."/>
            <person name="Dubcovsky J."/>
            <person name="McGuire P.E."/>
            <person name="Lux T."/>
            <person name="Spannagl M."/>
            <person name="Mayer K.F.X."/>
            <person name="Baldrich P."/>
            <person name="Meyers B.C."/>
            <person name="Huo N."/>
            <person name="Gu Y.Q."/>
            <person name="Zhou H."/>
            <person name="Devos K.M."/>
            <person name="Bennetzen J.L."/>
            <person name="Unver T."/>
            <person name="Budak H."/>
            <person name="Gulick P.J."/>
            <person name="Galiba G."/>
            <person name="Kalapos B."/>
            <person name="Nelson D.R."/>
            <person name="Li P."/>
            <person name="You F.M."/>
            <person name="Luo M.C."/>
            <person name="Dvorak J."/>
        </authorList>
    </citation>
    <scope>NUCLEOTIDE SEQUENCE [LARGE SCALE GENOMIC DNA]</scope>
    <source>
        <strain evidence="2">cv. AL8/78</strain>
    </source>
</reference>
<accession>A0A453DF33</accession>
<dbReference type="Gramene" id="AET2Gv21215800.2">
    <property type="protein sequence ID" value="AET2Gv21215800.2"/>
    <property type="gene ID" value="AET2Gv21215800"/>
</dbReference>
<protein>
    <recommendedName>
        <fullName evidence="4">Secreted protein</fullName>
    </recommendedName>
</protein>
<evidence type="ECO:0000256" key="1">
    <source>
        <dbReference type="SAM" id="SignalP"/>
    </source>
</evidence>
<keyword evidence="3" id="KW-1185">Reference proteome</keyword>
<evidence type="ECO:0000313" key="3">
    <source>
        <dbReference type="Proteomes" id="UP000015105"/>
    </source>
</evidence>
<sequence>MVYLAFASLSVNAGIAVLLCQQLSLIYEGNTYLSHISSPTDIHGERGLRNLVRFFGCPYPLSRLLLGYTNTGKSQNNSGSKLL</sequence>
<dbReference type="EnsemblPlants" id="AET2Gv21215800.2">
    <property type="protein sequence ID" value="AET2Gv21215800.2"/>
    <property type="gene ID" value="AET2Gv21215800"/>
</dbReference>
<keyword evidence="1" id="KW-0732">Signal</keyword>